<organism evidence="2 3">
    <name type="scientific">Rotaria sordida</name>
    <dbReference type="NCBI Taxonomy" id="392033"/>
    <lineage>
        <taxon>Eukaryota</taxon>
        <taxon>Metazoa</taxon>
        <taxon>Spiralia</taxon>
        <taxon>Gnathifera</taxon>
        <taxon>Rotifera</taxon>
        <taxon>Eurotatoria</taxon>
        <taxon>Bdelloidea</taxon>
        <taxon>Philodinida</taxon>
        <taxon>Philodinidae</taxon>
        <taxon>Rotaria</taxon>
    </lineage>
</organism>
<dbReference type="GO" id="GO:0005634">
    <property type="term" value="C:nucleus"/>
    <property type="evidence" value="ECO:0007669"/>
    <property type="project" value="TreeGrafter"/>
</dbReference>
<dbReference type="PROSITE" id="PS51352">
    <property type="entry name" value="THIOREDOXIN_2"/>
    <property type="match status" value="1"/>
</dbReference>
<dbReference type="OrthoDB" id="409136at2759"/>
<dbReference type="GO" id="GO:0004791">
    <property type="term" value="F:thioredoxin-disulfide reductase (NADPH) activity"/>
    <property type="evidence" value="ECO:0007669"/>
    <property type="project" value="TreeGrafter"/>
</dbReference>
<dbReference type="InterPro" id="IPR013766">
    <property type="entry name" value="Thioredoxin_domain"/>
</dbReference>
<dbReference type="SUPFAM" id="SSF52833">
    <property type="entry name" value="Thioredoxin-like"/>
    <property type="match status" value="1"/>
</dbReference>
<proteinExistence type="predicted"/>
<dbReference type="PANTHER" id="PTHR46472">
    <property type="entry name" value="NUCLEOREDOXIN"/>
    <property type="match status" value="1"/>
</dbReference>
<protein>
    <recommendedName>
        <fullName evidence="1">Thioredoxin domain-containing protein</fullName>
    </recommendedName>
</protein>
<comment type="caution">
    <text evidence="2">The sequence shown here is derived from an EMBL/GenBank/DDBJ whole genome shotgun (WGS) entry which is preliminary data.</text>
</comment>
<dbReference type="Pfam" id="PF13905">
    <property type="entry name" value="Thioredoxin_8"/>
    <property type="match status" value="1"/>
</dbReference>
<dbReference type="InterPro" id="IPR012336">
    <property type="entry name" value="Thioredoxin-like_fold"/>
</dbReference>
<dbReference type="Gene3D" id="3.40.30.10">
    <property type="entry name" value="Glutaredoxin"/>
    <property type="match status" value="1"/>
</dbReference>
<accession>A0A813ZVI8</accession>
<reference evidence="2" key="1">
    <citation type="submission" date="2021-02" db="EMBL/GenBank/DDBJ databases">
        <authorList>
            <person name="Nowell W R."/>
        </authorList>
    </citation>
    <scope>NUCLEOTIDE SEQUENCE</scope>
</reference>
<dbReference type="EMBL" id="CAJNOO010000317">
    <property type="protein sequence ID" value="CAF0903201.1"/>
    <property type="molecule type" value="Genomic_DNA"/>
</dbReference>
<feature type="domain" description="Thioredoxin" evidence="1">
    <location>
        <begin position="6"/>
        <end position="169"/>
    </location>
</feature>
<name>A0A813ZVI8_9BILA</name>
<dbReference type="PANTHER" id="PTHR46472:SF1">
    <property type="entry name" value="NUCLEOREDOXIN"/>
    <property type="match status" value="1"/>
</dbReference>
<dbReference type="AlphaFoldDB" id="A0A813ZVI8"/>
<sequence>MVLIAELVGKKLLNGTYSTELDSNELKNKTIGLYFSAYWCRHCRSFTSKLVQAYKTALSNNSNLLFDIVFVSGDTDEESFNEYYKQMPWKAIPYENRQQAENLNERYDIEDIPSLIILKPNCEILTSEADEELISANAIEKWTEGKTVFWTPESQDNSEQNRILNNQNQYGTTNVKENIYTLDINVYLPTSTIDKNEDNYRRIHLDNQTIVTDDFYSDYQTKQTTNLSSILNDFTHLFTRKHKHLNKLH</sequence>
<evidence type="ECO:0000313" key="3">
    <source>
        <dbReference type="Proteomes" id="UP000663882"/>
    </source>
</evidence>
<evidence type="ECO:0000313" key="2">
    <source>
        <dbReference type="EMBL" id="CAF0903201.1"/>
    </source>
</evidence>
<dbReference type="GO" id="GO:0031397">
    <property type="term" value="P:negative regulation of protein ubiquitination"/>
    <property type="evidence" value="ECO:0007669"/>
    <property type="project" value="TreeGrafter"/>
</dbReference>
<dbReference type="InterPro" id="IPR036249">
    <property type="entry name" value="Thioredoxin-like_sf"/>
</dbReference>
<dbReference type="Proteomes" id="UP000663882">
    <property type="component" value="Unassembled WGS sequence"/>
</dbReference>
<dbReference type="GO" id="GO:0030178">
    <property type="term" value="P:negative regulation of Wnt signaling pathway"/>
    <property type="evidence" value="ECO:0007669"/>
    <property type="project" value="TreeGrafter"/>
</dbReference>
<gene>
    <name evidence="2" type="ORF">RFH988_LOCUS9096</name>
</gene>
<evidence type="ECO:0000259" key="1">
    <source>
        <dbReference type="PROSITE" id="PS51352"/>
    </source>
</evidence>